<dbReference type="Gene3D" id="3.30.420.10">
    <property type="entry name" value="Ribonuclease H-like superfamily/Ribonuclease H"/>
    <property type="match status" value="1"/>
</dbReference>
<evidence type="ECO:0000313" key="1">
    <source>
        <dbReference type="EMBL" id="GBM12406.1"/>
    </source>
</evidence>
<protein>
    <recommendedName>
        <fullName evidence="3">Histone-lysine N-methyltransferase SETMAR</fullName>
    </recommendedName>
</protein>
<name>A0A4Y2D8J6_ARAVE</name>
<organism evidence="1 2">
    <name type="scientific">Araneus ventricosus</name>
    <name type="common">Orbweaver spider</name>
    <name type="synonym">Epeira ventricosa</name>
    <dbReference type="NCBI Taxonomy" id="182803"/>
    <lineage>
        <taxon>Eukaryota</taxon>
        <taxon>Metazoa</taxon>
        <taxon>Ecdysozoa</taxon>
        <taxon>Arthropoda</taxon>
        <taxon>Chelicerata</taxon>
        <taxon>Arachnida</taxon>
        <taxon>Araneae</taxon>
        <taxon>Araneomorphae</taxon>
        <taxon>Entelegynae</taxon>
        <taxon>Araneoidea</taxon>
        <taxon>Araneidae</taxon>
        <taxon>Araneus</taxon>
    </lineage>
</organism>
<evidence type="ECO:0008006" key="3">
    <source>
        <dbReference type="Google" id="ProtNLM"/>
    </source>
</evidence>
<dbReference type="InterPro" id="IPR036397">
    <property type="entry name" value="RNaseH_sf"/>
</dbReference>
<dbReference type="GO" id="GO:0003676">
    <property type="term" value="F:nucleic acid binding"/>
    <property type="evidence" value="ECO:0007669"/>
    <property type="project" value="InterPro"/>
</dbReference>
<dbReference type="PANTHER" id="PTHR46060">
    <property type="entry name" value="MARINER MOS1 TRANSPOSASE-LIKE PROTEIN"/>
    <property type="match status" value="1"/>
</dbReference>
<gene>
    <name evidence="1" type="ORF">AVEN_211583_1</name>
</gene>
<dbReference type="EMBL" id="BGPR01000313">
    <property type="protein sequence ID" value="GBM12406.1"/>
    <property type="molecule type" value="Genomic_DNA"/>
</dbReference>
<reference evidence="1 2" key="1">
    <citation type="journal article" date="2019" name="Sci. Rep.">
        <title>Orb-weaving spider Araneus ventricosus genome elucidates the spidroin gene catalogue.</title>
        <authorList>
            <person name="Kono N."/>
            <person name="Nakamura H."/>
            <person name="Ohtoshi R."/>
            <person name="Moran D.A.P."/>
            <person name="Shinohara A."/>
            <person name="Yoshida Y."/>
            <person name="Fujiwara M."/>
            <person name="Mori M."/>
            <person name="Tomita M."/>
            <person name="Arakawa K."/>
        </authorList>
    </citation>
    <scope>NUCLEOTIDE SEQUENCE [LARGE SCALE GENOMIC DNA]</scope>
</reference>
<dbReference type="PANTHER" id="PTHR46060:SF1">
    <property type="entry name" value="MARINER MOS1 TRANSPOSASE-LIKE PROTEIN"/>
    <property type="match status" value="1"/>
</dbReference>
<accession>A0A4Y2D8J6</accession>
<sequence>MINLLSTVVYAVDFWHVMKQRINLKFSYKLAKSAAESPAMLRHVYGDNTVTLKTVYWEAFKRLLARIRRVRSHRKEPGSWFLFYDNARPHTATLVKLFLATHGVTELSQPQYSPDLSPPDFFLFPKLKVALKGKFTDIMCIQAAVTSELIAIMVEEFSRAFDDLYTRSQMCILYDGDYFEGL</sequence>
<keyword evidence="2" id="KW-1185">Reference proteome</keyword>
<comment type="caution">
    <text evidence="1">The sequence shown here is derived from an EMBL/GenBank/DDBJ whole genome shotgun (WGS) entry which is preliminary data.</text>
</comment>
<dbReference type="AlphaFoldDB" id="A0A4Y2D8J6"/>
<evidence type="ECO:0000313" key="2">
    <source>
        <dbReference type="Proteomes" id="UP000499080"/>
    </source>
</evidence>
<dbReference type="Proteomes" id="UP000499080">
    <property type="component" value="Unassembled WGS sequence"/>
</dbReference>
<proteinExistence type="predicted"/>
<dbReference type="InterPro" id="IPR052709">
    <property type="entry name" value="Transposase-MT_Hybrid"/>
</dbReference>